<dbReference type="EMBL" id="AXNT01000047">
    <property type="protein sequence ID" value="KGM02459.1"/>
    <property type="molecule type" value="Genomic_DNA"/>
</dbReference>
<dbReference type="RefSeq" id="WP_034628730.1">
    <property type="nucleotide sequence ID" value="NZ_AXNT01000047.1"/>
</dbReference>
<dbReference type="STRING" id="1408250.Q760_13250"/>
<keyword evidence="2" id="KW-0472">Membrane</keyword>
<feature type="region of interest" description="Disordered" evidence="1">
    <location>
        <begin position="191"/>
        <end position="221"/>
    </location>
</feature>
<keyword evidence="2" id="KW-1133">Transmembrane helix</keyword>
<sequence length="366" mass="38177">MNDHEVHKVRALLGGANPVPERVLDRAHERPAAREALDRIVRTPPDPSRRPLPREVRARAGRTRDGLPVRVAVGVAAVTAVAVAVLADPLGTPRAVADTPPLLSYGLVVDTELAEATGDEAAPVLASLADAASARVEPPRTGDVQYVHVARWTFEGTTDSRGTRAAVVPGTVDTWVRPDGSLRMIERSGEPLEVGGRLPDGGAASEPPEEQTFGPGASDAPTLDTLAGLTPDVLRERLLDGTVCAAREPTPDETAVCLLEGTARVQERAVVSGRVDAAVWSALAGEERLVTLGGVLDRAGRRAVAITVGSEVGAPVRPILLVDPADGSLVGVERVLVDESAGYGVPAPAVVGFDAYLTRAWVDESA</sequence>
<keyword evidence="4" id="KW-1185">Reference proteome</keyword>
<evidence type="ECO:0000313" key="3">
    <source>
        <dbReference type="EMBL" id="KGM02459.1"/>
    </source>
</evidence>
<dbReference type="AlphaFoldDB" id="A0A0A0B9K1"/>
<accession>A0A0A0B9K1</accession>
<dbReference type="OrthoDB" id="4826417at2"/>
<evidence type="ECO:0000256" key="2">
    <source>
        <dbReference type="SAM" id="Phobius"/>
    </source>
</evidence>
<evidence type="ECO:0000256" key="1">
    <source>
        <dbReference type="SAM" id="MobiDB-lite"/>
    </source>
</evidence>
<feature type="region of interest" description="Disordered" evidence="1">
    <location>
        <begin position="42"/>
        <end position="61"/>
    </location>
</feature>
<dbReference type="Proteomes" id="UP000029833">
    <property type="component" value="Unassembled WGS sequence"/>
</dbReference>
<organism evidence="3 4">
    <name type="scientific">Cellulomonas cellasea DSM 20118</name>
    <dbReference type="NCBI Taxonomy" id="1408250"/>
    <lineage>
        <taxon>Bacteria</taxon>
        <taxon>Bacillati</taxon>
        <taxon>Actinomycetota</taxon>
        <taxon>Actinomycetes</taxon>
        <taxon>Micrococcales</taxon>
        <taxon>Cellulomonadaceae</taxon>
        <taxon>Cellulomonas</taxon>
    </lineage>
</organism>
<name>A0A0A0B9K1_9CELL</name>
<gene>
    <name evidence="3" type="ORF">Q760_13250</name>
</gene>
<reference evidence="3 4" key="1">
    <citation type="submission" date="2013-10" db="EMBL/GenBank/DDBJ databases">
        <authorList>
            <person name="Wang G."/>
            <person name="Zhuang W."/>
        </authorList>
    </citation>
    <scope>NUCLEOTIDE SEQUENCE [LARGE SCALE GENOMIC DNA]</scope>
    <source>
        <strain evidence="3 4">DSM 20118</strain>
    </source>
</reference>
<keyword evidence="2" id="KW-0812">Transmembrane</keyword>
<evidence type="ECO:0000313" key="4">
    <source>
        <dbReference type="Proteomes" id="UP000029833"/>
    </source>
</evidence>
<protein>
    <submittedName>
        <fullName evidence="3">Uncharacterized protein</fullName>
    </submittedName>
</protein>
<proteinExistence type="predicted"/>
<feature type="transmembrane region" description="Helical" evidence="2">
    <location>
        <begin position="67"/>
        <end position="87"/>
    </location>
</feature>
<comment type="caution">
    <text evidence="3">The sequence shown here is derived from an EMBL/GenBank/DDBJ whole genome shotgun (WGS) entry which is preliminary data.</text>
</comment>